<proteinExistence type="predicted"/>
<dbReference type="Proteomes" id="UP001416858">
    <property type="component" value="Unassembled WGS sequence"/>
</dbReference>
<protein>
    <submittedName>
        <fullName evidence="1">Uncharacterized protein</fullName>
    </submittedName>
</protein>
<accession>A0ABP9VXQ5</accession>
<evidence type="ECO:0000313" key="1">
    <source>
        <dbReference type="EMBL" id="GAA5509365.1"/>
    </source>
</evidence>
<name>A0ABP9VXQ5_9BACT</name>
<evidence type="ECO:0000313" key="2">
    <source>
        <dbReference type="Proteomes" id="UP001416858"/>
    </source>
</evidence>
<reference evidence="1 2" key="1">
    <citation type="submission" date="2024-02" db="EMBL/GenBank/DDBJ databases">
        <title>Rhodopirellula caenicola NBRC 110016.</title>
        <authorList>
            <person name="Ichikawa N."/>
            <person name="Katano-Makiyama Y."/>
            <person name="Hidaka K."/>
        </authorList>
    </citation>
    <scope>NUCLEOTIDE SEQUENCE [LARGE SCALE GENOMIC DNA]</scope>
    <source>
        <strain evidence="1 2">NBRC 110016</strain>
    </source>
</reference>
<keyword evidence="2" id="KW-1185">Reference proteome</keyword>
<comment type="caution">
    <text evidence="1">The sequence shown here is derived from an EMBL/GenBank/DDBJ whole genome shotgun (WGS) entry which is preliminary data.</text>
</comment>
<gene>
    <name evidence="1" type="ORF">Rcae01_04864</name>
</gene>
<organism evidence="1 2">
    <name type="scientific">Novipirellula caenicola</name>
    <dbReference type="NCBI Taxonomy" id="1536901"/>
    <lineage>
        <taxon>Bacteria</taxon>
        <taxon>Pseudomonadati</taxon>
        <taxon>Planctomycetota</taxon>
        <taxon>Planctomycetia</taxon>
        <taxon>Pirellulales</taxon>
        <taxon>Pirellulaceae</taxon>
        <taxon>Novipirellula</taxon>
    </lineage>
</organism>
<dbReference type="EMBL" id="BAABRO010000013">
    <property type="protein sequence ID" value="GAA5509365.1"/>
    <property type="molecule type" value="Genomic_DNA"/>
</dbReference>
<sequence>MGSSTIDSIRWPSPWRPIEDEYEALAFGRRWGKQPIADTVLGELHREICDEHPLYGRECTPIAYDANCPKEFLFLTDIPDAPVVLVHFTWHTESKPQFPFIKRYSSVQNFIRLERRYRRKWWQFWVW</sequence>